<reference evidence="2 3" key="1">
    <citation type="journal article" date="2013" name="Int. J. Syst. Evol. Microbiol.">
        <title>Kordia antarctica sp. nov., isolated from Antarctic seawater.</title>
        <authorList>
            <person name="Baek K."/>
            <person name="Choi A."/>
            <person name="Kang I."/>
            <person name="Lee K."/>
            <person name="Cho J.C."/>
        </authorList>
    </citation>
    <scope>NUCLEOTIDE SEQUENCE [LARGE SCALE GENOMIC DNA]</scope>
    <source>
        <strain evidence="2 3">IMCC3317</strain>
    </source>
</reference>
<proteinExistence type="predicted"/>
<dbReference type="InterPro" id="IPR000608">
    <property type="entry name" value="UBC"/>
</dbReference>
<dbReference type="SUPFAM" id="SSF54495">
    <property type="entry name" value="UBC-like"/>
    <property type="match status" value="1"/>
</dbReference>
<sequence>MTPQEIRNMRLKNDYREMVNIKGDIISWEAIKGIPPYVEEYRVTLNIKGIIGEGPKYREVHTVNVKIPSNYPKAAPDVRMETTPFVYHPNWYEDGKWCFGTWMMSEGLGHHVVRMARTLQYDLDITNEDSPANEDANTWFMANKKRNIFPCDNKLLPDPTKEKMSISMRPKKKFDIN</sequence>
<evidence type="ECO:0000313" key="2">
    <source>
        <dbReference type="EMBL" id="QHI36422.1"/>
    </source>
</evidence>
<dbReference type="EMBL" id="CP019288">
    <property type="protein sequence ID" value="QHI36422.1"/>
    <property type="molecule type" value="Genomic_DNA"/>
</dbReference>
<keyword evidence="3" id="KW-1185">Reference proteome</keyword>
<dbReference type="Gene3D" id="3.10.110.10">
    <property type="entry name" value="Ubiquitin Conjugating Enzyme"/>
    <property type="match status" value="1"/>
</dbReference>
<protein>
    <recommendedName>
        <fullName evidence="1">UBC core domain-containing protein</fullName>
    </recommendedName>
</protein>
<dbReference type="InterPro" id="IPR016135">
    <property type="entry name" value="UBQ-conjugating_enzyme/RWD"/>
</dbReference>
<accession>A0A7L4ZIF6</accession>
<name>A0A7L4ZIF6_9FLAO</name>
<dbReference type="Proteomes" id="UP000464657">
    <property type="component" value="Chromosome"/>
</dbReference>
<evidence type="ECO:0000259" key="1">
    <source>
        <dbReference type="PROSITE" id="PS50127"/>
    </source>
</evidence>
<dbReference type="KEGG" id="kan:IMCC3317_17850"/>
<organism evidence="2 3">
    <name type="scientific">Kordia antarctica</name>
    <dbReference type="NCBI Taxonomy" id="1218801"/>
    <lineage>
        <taxon>Bacteria</taxon>
        <taxon>Pseudomonadati</taxon>
        <taxon>Bacteroidota</taxon>
        <taxon>Flavobacteriia</taxon>
        <taxon>Flavobacteriales</taxon>
        <taxon>Flavobacteriaceae</taxon>
        <taxon>Kordia</taxon>
    </lineage>
</organism>
<dbReference type="AlphaFoldDB" id="A0A7L4ZIF6"/>
<dbReference type="Pfam" id="PF00179">
    <property type="entry name" value="UQ_con"/>
    <property type="match status" value="1"/>
</dbReference>
<dbReference type="CDD" id="cd00195">
    <property type="entry name" value="UBCc_UEV"/>
    <property type="match status" value="1"/>
</dbReference>
<feature type="domain" description="UBC core" evidence="1">
    <location>
        <begin position="6"/>
        <end position="165"/>
    </location>
</feature>
<gene>
    <name evidence="2" type="ORF">IMCC3317_17850</name>
</gene>
<dbReference type="PROSITE" id="PS50127">
    <property type="entry name" value="UBC_2"/>
    <property type="match status" value="1"/>
</dbReference>
<evidence type="ECO:0000313" key="3">
    <source>
        <dbReference type="Proteomes" id="UP000464657"/>
    </source>
</evidence>